<sequence length="185" mass="20729">MPAKPSPRKAVFATSSVASTSSTPTSTGSPMVKTMTLQKENMEKLLPVVPLRRRTSYGSPRRPQFHQQINQQTPPTTAPKRRLEEAPSIPTPPPKKPSLDSWDEHVHNSMEEEHVDEEEGRDVRRPIPEESDDIGGEESSDGRKDSVGSGGEVWVPQDRGGEVAPEQYAREILEHCEFFHLYSKF</sequence>
<evidence type="ECO:0000313" key="2">
    <source>
        <dbReference type="EnsemblMetazoa" id="CJA26977.1"/>
    </source>
</evidence>
<keyword evidence="3" id="KW-1185">Reference proteome</keyword>
<organism evidence="2 3">
    <name type="scientific">Caenorhabditis japonica</name>
    <dbReference type="NCBI Taxonomy" id="281687"/>
    <lineage>
        <taxon>Eukaryota</taxon>
        <taxon>Metazoa</taxon>
        <taxon>Ecdysozoa</taxon>
        <taxon>Nematoda</taxon>
        <taxon>Chromadorea</taxon>
        <taxon>Rhabditida</taxon>
        <taxon>Rhabditina</taxon>
        <taxon>Rhabditomorpha</taxon>
        <taxon>Rhabditoidea</taxon>
        <taxon>Rhabditidae</taxon>
        <taxon>Peloderinae</taxon>
        <taxon>Caenorhabditis</taxon>
    </lineage>
</organism>
<accession>A0A8R1I789</accession>
<name>A0A8R1I789_CAEJA</name>
<dbReference type="EnsemblMetazoa" id="CJA26977.1">
    <property type="protein sequence ID" value="CJA26977.1"/>
    <property type="gene ID" value="WBGene00182549"/>
</dbReference>
<feature type="compositionally biased region" description="Polar residues" evidence="1">
    <location>
        <begin position="65"/>
        <end position="75"/>
    </location>
</feature>
<evidence type="ECO:0000313" key="3">
    <source>
        <dbReference type="Proteomes" id="UP000005237"/>
    </source>
</evidence>
<dbReference type="Proteomes" id="UP000005237">
    <property type="component" value="Unassembled WGS sequence"/>
</dbReference>
<proteinExistence type="predicted"/>
<feature type="region of interest" description="Disordered" evidence="1">
    <location>
        <begin position="1"/>
        <end position="161"/>
    </location>
</feature>
<protein>
    <submittedName>
        <fullName evidence="2">Uncharacterized protein</fullName>
    </submittedName>
</protein>
<reference evidence="2" key="2">
    <citation type="submission" date="2022-06" db="UniProtKB">
        <authorList>
            <consortium name="EnsemblMetazoa"/>
        </authorList>
    </citation>
    <scope>IDENTIFICATION</scope>
    <source>
        <strain evidence="2">DF5081</strain>
    </source>
</reference>
<feature type="compositionally biased region" description="Basic and acidic residues" evidence="1">
    <location>
        <begin position="102"/>
        <end position="112"/>
    </location>
</feature>
<dbReference type="AlphaFoldDB" id="A0A8R1I789"/>
<reference evidence="3" key="1">
    <citation type="submission" date="2010-08" db="EMBL/GenBank/DDBJ databases">
        <authorList>
            <consortium name="Caenorhabditis japonica Sequencing Consortium"/>
            <person name="Wilson R.K."/>
        </authorList>
    </citation>
    <scope>NUCLEOTIDE SEQUENCE [LARGE SCALE GENOMIC DNA]</scope>
    <source>
        <strain evidence="3">DF5081</strain>
    </source>
</reference>
<feature type="compositionally biased region" description="Acidic residues" evidence="1">
    <location>
        <begin position="129"/>
        <end position="139"/>
    </location>
</feature>
<evidence type="ECO:0000256" key="1">
    <source>
        <dbReference type="SAM" id="MobiDB-lite"/>
    </source>
</evidence>
<feature type="compositionally biased region" description="Low complexity" evidence="1">
    <location>
        <begin position="14"/>
        <end position="29"/>
    </location>
</feature>